<evidence type="ECO:0000256" key="2">
    <source>
        <dbReference type="ARBA" id="ARBA00022803"/>
    </source>
</evidence>
<dbReference type="Pfam" id="PF13374">
    <property type="entry name" value="TPR_10"/>
    <property type="match status" value="1"/>
</dbReference>
<dbReference type="InterPro" id="IPR019734">
    <property type="entry name" value="TPR_rpt"/>
</dbReference>
<comment type="caution">
    <text evidence="3">The sequence shown here is derived from an EMBL/GenBank/DDBJ whole genome shotgun (WGS) entry which is preliminary data.</text>
</comment>
<keyword evidence="2" id="KW-0802">TPR repeat</keyword>
<gene>
    <name evidence="3" type="ORF">LCGC14_1223320</name>
</gene>
<reference evidence="3" key="1">
    <citation type="journal article" date="2015" name="Nature">
        <title>Complex archaea that bridge the gap between prokaryotes and eukaryotes.</title>
        <authorList>
            <person name="Spang A."/>
            <person name="Saw J.H."/>
            <person name="Jorgensen S.L."/>
            <person name="Zaremba-Niedzwiedzka K."/>
            <person name="Martijn J."/>
            <person name="Lind A.E."/>
            <person name="van Eijk R."/>
            <person name="Schleper C."/>
            <person name="Guy L."/>
            <person name="Ettema T.J."/>
        </authorList>
    </citation>
    <scope>NUCLEOTIDE SEQUENCE</scope>
</reference>
<dbReference type="Gene3D" id="1.25.40.10">
    <property type="entry name" value="Tetratricopeptide repeat domain"/>
    <property type="match status" value="3"/>
</dbReference>
<organism evidence="3">
    <name type="scientific">marine sediment metagenome</name>
    <dbReference type="NCBI Taxonomy" id="412755"/>
    <lineage>
        <taxon>unclassified sequences</taxon>
        <taxon>metagenomes</taxon>
        <taxon>ecological metagenomes</taxon>
    </lineage>
</organism>
<evidence type="ECO:0008006" key="4">
    <source>
        <dbReference type="Google" id="ProtNLM"/>
    </source>
</evidence>
<dbReference type="Pfam" id="PF13181">
    <property type="entry name" value="TPR_8"/>
    <property type="match status" value="1"/>
</dbReference>
<dbReference type="EMBL" id="LAZR01006462">
    <property type="protein sequence ID" value="KKM91948.1"/>
    <property type="molecule type" value="Genomic_DNA"/>
</dbReference>
<evidence type="ECO:0000313" key="3">
    <source>
        <dbReference type="EMBL" id="KKM91948.1"/>
    </source>
</evidence>
<dbReference type="SMART" id="SM00028">
    <property type="entry name" value="TPR"/>
    <property type="match status" value="7"/>
</dbReference>
<dbReference type="Pfam" id="PF13424">
    <property type="entry name" value="TPR_12"/>
    <property type="match status" value="1"/>
</dbReference>
<sequence>MFKFPDEVTELIKLIPNKYSSLKELILKNYKRLDFNKLRVGDLTEDTHFKDLYARVIKDILLPNQEALTLLKFLLVINTEIETNIDREYFETSCILPNVSESFNVLLDKGLIQKKEGNDEIYEFVFSEIFNVLEILPDEQYHENALRYYEKKRKKIKINIEDEIEILYHKAKLNPTEELVNQFLTMVSQVDQFEYIHKRLIDVAEPLMKLEDKYKAPILIALGTIFSAIGRTEDAEEIYLKALEVYKSLANQYYRIYLPYVAATQNNLGTLYIDLKRFEDAEKIYNNALSSYREIEKKYYNKYSLDLDLTEYNDKDESYINDLKSYNEVIKQYYDVYLPQESSIANDFGGACVDLDLLEDIEDDSIDSLDYKKLAKMCYDMYLVDIAKTQSNLGIINSELRKFEKAESLHLAALKIKKKIGKKYPDQVLPELVLTLLDLGDLYASLNKFDKAEPMFNEALIITKQLAKKNPEIYLHNLAMIQNSLGTVYTRLKRYKEAEQIYSESLKIFKILARDAPKTYFYNIAAVQNGLGNLFMLLNDLEKSDFYLKKAFKINPMNSDILYSMARLESMRNNQIKAIEILIKLIELDKEYIKRIILDKKFDNIRNLKEFKELTGN</sequence>
<dbReference type="AlphaFoldDB" id="A0A0F9LEN3"/>
<dbReference type="Pfam" id="PF13176">
    <property type="entry name" value="TPR_7"/>
    <property type="match status" value="1"/>
</dbReference>
<dbReference type="SUPFAM" id="SSF48452">
    <property type="entry name" value="TPR-like"/>
    <property type="match status" value="2"/>
</dbReference>
<dbReference type="PROSITE" id="PS50005">
    <property type="entry name" value="TPR"/>
    <property type="match status" value="4"/>
</dbReference>
<dbReference type="InterPro" id="IPR011990">
    <property type="entry name" value="TPR-like_helical_dom_sf"/>
</dbReference>
<protein>
    <recommendedName>
        <fullName evidence="4">MalT-like TPR region domain-containing protein</fullName>
    </recommendedName>
</protein>
<keyword evidence="1" id="KW-0677">Repeat</keyword>
<accession>A0A0F9LEN3</accession>
<evidence type="ECO:0000256" key="1">
    <source>
        <dbReference type="ARBA" id="ARBA00022737"/>
    </source>
</evidence>
<dbReference type="NCBIfam" id="NF047558">
    <property type="entry name" value="TPR_END_plus"/>
    <property type="match status" value="1"/>
</dbReference>
<dbReference type="PANTHER" id="PTHR45641:SF19">
    <property type="entry name" value="NEPHROCYSTIN-3"/>
    <property type="match status" value="1"/>
</dbReference>
<proteinExistence type="predicted"/>
<name>A0A0F9LEN3_9ZZZZ</name>
<dbReference type="PANTHER" id="PTHR45641">
    <property type="entry name" value="TETRATRICOPEPTIDE REPEAT PROTEIN (AFU_ORTHOLOGUE AFUA_6G03870)"/>
    <property type="match status" value="1"/>
</dbReference>